<keyword evidence="1" id="KW-0472">Membrane</keyword>
<evidence type="ECO:0000313" key="2">
    <source>
        <dbReference type="EMBL" id="MBY6275368.1"/>
    </source>
</evidence>
<organism evidence="2 3">
    <name type="scientific">Symbiobacterium thermophilum</name>
    <dbReference type="NCBI Taxonomy" id="2734"/>
    <lineage>
        <taxon>Bacteria</taxon>
        <taxon>Bacillati</taxon>
        <taxon>Bacillota</taxon>
        <taxon>Clostridia</taxon>
        <taxon>Eubacteriales</taxon>
        <taxon>Symbiobacteriaceae</taxon>
        <taxon>Symbiobacterium</taxon>
    </lineage>
</organism>
<evidence type="ECO:0008006" key="4">
    <source>
        <dbReference type="Google" id="ProtNLM"/>
    </source>
</evidence>
<sequence>MKERPPGSTGPGGRGLGGNPMSKKTLMVLGSAVAISALSIGGTLALFTDATDASKDFVAGTLCLRSDRNDGDPVPGPMFYITPEQGKTPSGQLGINATGPWAPGDSHTRTITVYNSPDCSSMDAWLVSVEARLTEGIEDQYEPMAEKLHVKVKTPKGGGPDEVVAEAPLSDFLAGPVSIAYPDGTKIPLHLTSNRHMKFEVTFDKAAGNDYQDKTLVVDFIVHAEQMKNNP</sequence>
<comment type="caution">
    <text evidence="2">The sequence shown here is derived from an EMBL/GenBank/DDBJ whole genome shotgun (WGS) entry which is preliminary data.</text>
</comment>
<keyword evidence="1" id="KW-0812">Transmembrane</keyword>
<feature type="transmembrane region" description="Helical" evidence="1">
    <location>
        <begin position="26"/>
        <end position="47"/>
    </location>
</feature>
<dbReference type="EMBL" id="PIUK01000022">
    <property type="protein sequence ID" value="MBY6275368.1"/>
    <property type="molecule type" value="Genomic_DNA"/>
</dbReference>
<dbReference type="NCBIfam" id="TIGR04088">
    <property type="entry name" value="cognate_SipW"/>
    <property type="match status" value="1"/>
</dbReference>
<dbReference type="Proteomes" id="UP000732377">
    <property type="component" value="Unassembled WGS sequence"/>
</dbReference>
<protein>
    <recommendedName>
        <fullName evidence="4">Spore coat-associated protein</fullName>
    </recommendedName>
</protein>
<name>A0A953I6K4_SYMTR</name>
<gene>
    <name evidence="2" type="ORF">CWE10_03985</name>
</gene>
<evidence type="ECO:0000313" key="3">
    <source>
        <dbReference type="Proteomes" id="UP000732377"/>
    </source>
</evidence>
<accession>A0A953I6K4</accession>
<evidence type="ECO:0000256" key="1">
    <source>
        <dbReference type="SAM" id="Phobius"/>
    </source>
</evidence>
<dbReference type="AlphaFoldDB" id="A0A953I6K4"/>
<dbReference type="InterPro" id="IPR023833">
    <property type="entry name" value="Signal_pept_SipW-depend-type"/>
</dbReference>
<keyword evidence="1" id="KW-1133">Transmembrane helix</keyword>
<proteinExistence type="predicted"/>
<reference evidence="2" key="1">
    <citation type="submission" date="2017-11" db="EMBL/GenBank/DDBJ databases">
        <title>Three new genomes from thermophilic consortium.</title>
        <authorList>
            <person name="Quaggio R."/>
            <person name="Amgarten D."/>
            <person name="Setubal J.C."/>
        </authorList>
    </citation>
    <scope>NUCLEOTIDE SEQUENCE</scope>
    <source>
        <strain evidence="2">ZCTH01-B2</strain>
    </source>
</reference>